<evidence type="ECO:0000256" key="2">
    <source>
        <dbReference type="ARBA" id="ARBA00022630"/>
    </source>
</evidence>
<dbReference type="Gene3D" id="1.10.8.260">
    <property type="entry name" value="HI0933 insert domain-like"/>
    <property type="match status" value="1"/>
</dbReference>
<dbReference type="PRINTS" id="PR00368">
    <property type="entry name" value="FADPNR"/>
</dbReference>
<sequence length="410" mass="45109">MRVVIIGGGAAGFFAAITCGENYPDARVILLEAGREPLSKVKISGGGRCNVTHGCFDPSLLVQHYPRGGKALRGAFSRFQAKDTVAWFESQGVELKTEADGRMFPTTDSSETIVQCLLDAAEIAGVKVRTGIMVTEIAFEAGKWLVKGKSGQIWECDRLLLATGNSPSGWKWAKYCGHQVIPPVPSLFTFQISDPRLQDLPGVSVTNVKVRLPLGGKNKLEQSGPLLITHWGISGPAILKLSAWGARELHDVNYKTSLIINWLPQYKLEPLREMLLLVKSQLPRRHIISSCPVPIPSRLWERLVIASEIQPDTRWAELPNKQLDRLLHQLLQGEYQIQGKGVFKDEFVTCGGVDLKEVDFKTMESKIHPGLYFAGEILDIDGVTGGFNFQSAWTTGYLAGQAMGKTIQIS</sequence>
<dbReference type="InterPro" id="IPR055178">
    <property type="entry name" value="RsdA/BaiN/AoA(So)-like_dom"/>
</dbReference>
<dbReference type="SUPFAM" id="SSF160996">
    <property type="entry name" value="HI0933 insert domain-like"/>
    <property type="match status" value="1"/>
</dbReference>
<comment type="caution">
    <text evidence="6">The sequence shown here is derived from an EMBL/GenBank/DDBJ whole genome shotgun (WGS) entry which is preliminary data.</text>
</comment>
<dbReference type="Gene3D" id="3.50.50.60">
    <property type="entry name" value="FAD/NAD(P)-binding domain"/>
    <property type="match status" value="1"/>
</dbReference>
<dbReference type="Gene3D" id="2.40.30.10">
    <property type="entry name" value="Translation factors"/>
    <property type="match status" value="1"/>
</dbReference>
<dbReference type="SUPFAM" id="SSF51905">
    <property type="entry name" value="FAD/NAD(P)-binding domain"/>
    <property type="match status" value="1"/>
</dbReference>
<dbReference type="Pfam" id="PF22780">
    <property type="entry name" value="HI0933_like_1st"/>
    <property type="match status" value="1"/>
</dbReference>
<feature type="domain" description="RsdA/BaiN/AoA(So)-like insert" evidence="5">
    <location>
        <begin position="184"/>
        <end position="348"/>
    </location>
</feature>
<dbReference type="Pfam" id="PF03486">
    <property type="entry name" value="HI0933_like"/>
    <property type="match status" value="1"/>
</dbReference>
<evidence type="ECO:0000313" key="6">
    <source>
        <dbReference type="EMBL" id="PSB03376.1"/>
    </source>
</evidence>
<organism evidence="6 7">
    <name type="scientific">Merismopedia glauca CCAP 1448/3</name>
    <dbReference type="NCBI Taxonomy" id="1296344"/>
    <lineage>
        <taxon>Bacteria</taxon>
        <taxon>Bacillati</taxon>
        <taxon>Cyanobacteriota</taxon>
        <taxon>Cyanophyceae</taxon>
        <taxon>Synechococcales</taxon>
        <taxon>Merismopediaceae</taxon>
        <taxon>Merismopedia</taxon>
    </lineage>
</organism>
<evidence type="ECO:0000259" key="5">
    <source>
        <dbReference type="Pfam" id="PF22780"/>
    </source>
</evidence>
<dbReference type="PANTHER" id="PTHR42887">
    <property type="entry name" value="OS12G0638800 PROTEIN"/>
    <property type="match status" value="1"/>
</dbReference>
<dbReference type="InterPro" id="IPR023166">
    <property type="entry name" value="BaiN-like_dom_sf"/>
</dbReference>
<protein>
    <submittedName>
        <fullName evidence="6">Aminoacetone oxidase family FAD-binding enzyme</fullName>
    </submittedName>
</protein>
<keyword evidence="2" id="KW-0285">Flavoprotein</keyword>
<evidence type="ECO:0000256" key="3">
    <source>
        <dbReference type="ARBA" id="ARBA00022827"/>
    </source>
</evidence>
<reference evidence="6 7" key="2">
    <citation type="submission" date="2018-03" db="EMBL/GenBank/DDBJ databases">
        <title>The ancient ancestry and fast evolution of plastids.</title>
        <authorList>
            <person name="Moore K.R."/>
            <person name="Magnabosco C."/>
            <person name="Momper L."/>
            <person name="Gold D.A."/>
            <person name="Bosak T."/>
            <person name="Fournier G.P."/>
        </authorList>
    </citation>
    <scope>NUCLEOTIDE SEQUENCE [LARGE SCALE GENOMIC DNA]</scope>
    <source>
        <strain evidence="6 7">CCAP 1448/3</strain>
    </source>
</reference>
<proteinExistence type="predicted"/>
<dbReference type="OrthoDB" id="9773233at2"/>
<reference evidence="6 7" key="1">
    <citation type="submission" date="2018-02" db="EMBL/GenBank/DDBJ databases">
        <authorList>
            <person name="Cohen D.B."/>
            <person name="Kent A.D."/>
        </authorList>
    </citation>
    <scope>NUCLEOTIDE SEQUENCE [LARGE SCALE GENOMIC DNA]</scope>
    <source>
        <strain evidence="6 7">CCAP 1448/3</strain>
    </source>
</reference>
<name>A0A2T1C546_9CYAN</name>
<dbReference type="InterPro" id="IPR004792">
    <property type="entry name" value="BaiN-like"/>
</dbReference>
<keyword evidence="3" id="KW-0274">FAD</keyword>
<evidence type="ECO:0000259" key="4">
    <source>
        <dbReference type="Pfam" id="PF03486"/>
    </source>
</evidence>
<accession>A0A2T1C546</accession>
<comment type="cofactor">
    <cofactor evidence="1">
        <name>FAD</name>
        <dbReference type="ChEBI" id="CHEBI:57692"/>
    </cofactor>
</comment>
<feature type="domain" description="RsdA/BaiN/AoA(So)-like Rossmann fold-like" evidence="4">
    <location>
        <begin position="2"/>
        <end position="401"/>
    </location>
</feature>
<dbReference type="NCBIfam" id="TIGR00275">
    <property type="entry name" value="aminoacetone oxidase family FAD-binding enzyme"/>
    <property type="match status" value="1"/>
</dbReference>
<evidence type="ECO:0000256" key="1">
    <source>
        <dbReference type="ARBA" id="ARBA00001974"/>
    </source>
</evidence>
<dbReference type="RefSeq" id="WP_106288304.1">
    <property type="nucleotide sequence ID" value="NZ_CAWNTC010000007.1"/>
</dbReference>
<dbReference type="PRINTS" id="PR00411">
    <property type="entry name" value="PNDRDTASEI"/>
</dbReference>
<keyword evidence="7" id="KW-1185">Reference proteome</keyword>
<dbReference type="AlphaFoldDB" id="A0A2T1C546"/>
<dbReference type="EMBL" id="PVWJ01000034">
    <property type="protein sequence ID" value="PSB03376.1"/>
    <property type="molecule type" value="Genomic_DNA"/>
</dbReference>
<dbReference type="InterPro" id="IPR036188">
    <property type="entry name" value="FAD/NAD-bd_sf"/>
</dbReference>
<dbReference type="Proteomes" id="UP000238762">
    <property type="component" value="Unassembled WGS sequence"/>
</dbReference>
<dbReference type="PANTHER" id="PTHR42887:SF2">
    <property type="entry name" value="OS12G0638800 PROTEIN"/>
    <property type="match status" value="1"/>
</dbReference>
<gene>
    <name evidence="6" type="ORF">C7B64_08865</name>
</gene>
<dbReference type="InterPro" id="IPR057661">
    <property type="entry name" value="RsdA/BaiN/AoA(So)_Rossmann"/>
</dbReference>
<evidence type="ECO:0000313" key="7">
    <source>
        <dbReference type="Proteomes" id="UP000238762"/>
    </source>
</evidence>